<dbReference type="InterPro" id="IPR029041">
    <property type="entry name" value="FAD-linked_oxidoreductase-like"/>
</dbReference>
<evidence type="ECO:0000256" key="6">
    <source>
        <dbReference type="ARBA" id="ARBA00022827"/>
    </source>
</evidence>
<evidence type="ECO:0000313" key="13">
    <source>
        <dbReference type="EMBL" id="GLQ33887.1"/>
    </source>
</evidence>
<evidence type="ECO:0000256" key="4">
    <source>
        <dbReference type="ARBA" id="ARBA00022605"/>
    </source>
</evidence>
<accession>A0ABQ5VRX6</accession>
<proteinExistence type="inferred from homology"/>
<dbReference type="EMBL" id="BSNN01000002">
    <property type="protein sequence ID" value="GLQ33887.1"/>
    <property type="molecule type" value="Genomic_DNA"/>
</dbReference>
<dbReference type="CDD" id="cd00537">
    <property type="entry name" value="MTHFR"/>
    <property type="match status" value="1"/>
</dbReference>
<dbReference type="Gene3D" id="3.20.20.220">
    <property type="match status" value="1"/>
</dbReference>
<dbReference type="InterPro" id="IPR004620">
    <property type="entry name" value="MTHF_reductase_bac"/>
</dbReference>
<dbReference type="NCBIfam" id="TIGR00676">
    <property type="entry name" value="fadh2"/>
    <property type="match status" value="1"/>
</dbReference>
<organism evidence="13 14">
    <name type="scientific">Amylibacter marinus</name>
    <dbReference type="NCBI Taxonomy" id="1475483"/>
    <lineage>
        <taxon>Bacteria</taxon>
        <taxon>Pseudomonadati</taxon>
        <taxon>Pseudomonadota</taxon>
        <taxon>Alphaproteobacteria</taxon>
        <taxon>Rhodobacterales</taxon>
        <taxon>Paracoccaceae</taxon>
        <taxon>Amylibacter</taxon>
    </lineage>
</organism>
<evidence type="ECO:0000256" key="1">
    <source>
        <dbReference type="ARBA" id="ARBA00001974"/>
    </source>
</evidence>
<dbReference type="Pfam" id="PF02219">
    <property type="entry name" value="MTHFR"/>
    <property type="match status" value="1"/>
</dbReference>
<reference evidence="14" key="1">
    <citation type="journal article" date="2019" name="Int. J. Syst. Evol. Microbiol.">
        <title>The Global Catalogue of Microorganisms (GCM) 10K type strain sequencing project: providing services to taxonomists for standard genome sequencing and annotation.</title>
        <authorList>
            <consortium name="The Broad Institute Genomics Platform"/>
            <consortium name="The Broad Institute Genome Sequencing Center for Infectious Disease"/>
            <person name="Wu L."/>
            <person name="Ma J."/>
        </authorList>
    </citation>
    <scope>NUCLEOTIDE SEQUENCE [LARGE SCALE GENOMIC DNA]</scope>
    <source>
        <strain evidence="14">NBRC 110140</strain>
    </source>
</reference>
<sequence>MNLSDKNFGLSFEVFPPRSLSASFKLWNTIEQLATLDPSFVSVTYGAGGSTRDITKSAVQVIAKEYGIDVAGHLTCVDASREDVLAVAQNYAESGAKQIVALRGDSPDGTPFQAKPDGFQSSVELIEALAKQGDFKIRVAAYPHPHPDAKTATADIDVLKAKFDAGADSAITQFFFEPEDFLRFRDSAACAGITGKIIPGILPVENWAKTKNFAKRCGALTPDWLDKAYENANTKELHDLLSISICTELCDDLINEGVEDLHFYTLNDPSLTKEVCRALGRCVATPRLTNVA</sequence>
<evidence type="ECO:0000256" key="2">
    <source>
        <dbReference type="ARBA" id="ARBA00004777"/>
    </source>
</evidence>
<evidence type="ECO:0000256" key="8">
    <source>
        <dbReference type="ARBA" id="ARBA00023027"/>
    </source>
</evidence>
<keyword evidence="14" id="KW-1185">Reference proteome</keyword>
<gene>
    <name evidence="13" type="primary">metF</name>
    <name evidence="13" type="ORF">GCM10007939_01700</name>
</gene>
<dbReference type="InterPro" id="IPR003171">
    <property type="entry name" value="Mehydrof_redctse-like"/>
</dbReference>
<dbReference type="SUPFAM" id="SSF51730">
    <property type="entry name" value="FAD-linked oxidoreductase"/>
    <property type="match status" value="1"/>
</dbReference>
<evidence type="ECO:0000256" key="3">
    <source>
        <dbReference type="ARBA" id="ARBA00006743"/>
    </source>
</evidence>
<keyword evidence="7 12" id="KW-0560">Oxidoreductase</keyword>
<dbReference type="Proteomes" id="UP001156694">
    <property type="component" value="Unassembled WGS sequence"/>
</dbReference>
<keyword evidence="6 12" id="KW-0274">FAD</keyword>
<dbReference type="PANTHER" id="PTHR45754:SF3">
    <property type="entry name" value="METHYLENETETRAHYDROFOLATE REDUCTASE (NADPH)"/>
    <property type="match status" value="1"/>
</dbReference>
<dbReference type="EC" id="1.5.1.54" evidence="12"/>
<dbReference type="PANTHER" id="PTHR45754">
    <property type="entry name" value="METHYLENETETRAHYDROFOLATE REDUCTASE"/>
    <property type="match status" value="1"/>
</dbReference>
<keyword evidence="9" id="KW-0486">Methionine biosynthesis</keyword>
<comment type="catalytic activity">
    <reaction evidence="11">
        <text>(6S)-5-methyl-5,6,7,8-tetrahydrofolate + NAD(+) = (6R)-5,10-methylene-5,6,7,8-tetrahydrofolate + NADH + H(+)</text>
        <dbReference type="Rhea" id="RHEA:19821"/>
        <dbReference type="ChEBI" id="CHEBI:15378"/>
        <dbReference type="ChEBI" id="CHEBI:15636"/>
        <dbReference type="ChEBI" id="CHEBI:18608"/>
        <dbReference type="ChEBI" id="CHEBI:57540"/>
        <dbReference type="ChEBI" id="CHEBI:57945"/>
        <dbReference type="EC" id="1.5.1.54"/>
    </reaction>
    <physiologicalReaction direction="right-to-left" evidence="11">
        <dbReference type="Rhea" id="RHEA:19823"/>
    </physiologicalReaction>
</comment>
<comment type="pathway">
    <text evidence="2 12">One-carbon metabolism; tetrahydrofolate interconversion.</text>
</comment>
<comment type="pathway">
    <text evidence="10">Amino-acid biosynthesis; L-methionine biosynthesis via de novo pathway.</text>
</comment>
<comment type="cofactor">
    <cofactor evidence="1 12">
        <name>FAD</name>
        <dbReference type="ChEBI" id="CHEBI:57692"/>
    </cofactor>
</comment>
<keyword evidence="5 12" id="KW-0285">Flavoprotein</keyword>
<evidence type="ECO:0000256" key="9">
    <source>
        <dbReference type="ARBA" id="ARBA00023167"/>
    </source>
</evidence>
<evidence type="ECO:0000256" key="5">
    <source>
        <dbReference type="ARBA" id="ARBA00022630"/>
    </source>
</evidence>
<evidence type="ECO:0000256" key="12">
    <source>
        <dbReference type="RuleBase" id="RU003862"/>
    </source>
</evidence>
<evidence type="ECO:0000256" key="11">
    <source>
        <dbReference type="ARBA" id="ARBA00048628"/>
    </source>
</evidence>
<keyword evidence="8" id="KW-0520">NAD</keyword>
<keyword evidence="4" id="KW-0028">Amino-acid biosynthesis</keyword>
<comment type="caution">
    <text evidence="13">The sequence shown here is derived from an EMBL/GenBank/DDBJ whole genome shotgun (WGS) entry which is preliminary data.</text>
</comment>
<evidence type="ECO:0000256" key="7">
    <source>
        <dbReference type="ARBA" id="ARBA00023002"/>
    </source>
</evidence>
<comment type="similarity">
    <text evidence="3 12">Belongs to the methylenetetrahydrofolate reductase family.</text>
</comment>
<dbReference type="RefSeq" id="WP_284375241.1">
    <property type="nucleotide sequence ID" value="NZ_BSNN01000002.1"/>
</dbReference>
<name>A0ABQ5VRX6_9RHOB</name>
<evidence type="ECO:0000313" key="14">
    <source>
        <dbReference type="Proteomes" id="UP001156694"/>
    </source>
</evidence>
<evidence type="ECO:0000256" key="10">
    <source>
        <dbReference type="ARBA" id="ARBA00034478"/>
    </source>
</evidence>
<protein>
    <recommendedName>
        <fullName evidence="12">Methylenetetrahydrofolate reductase</fullName>
        <ecNumber evidence="12">1.5.1.54</ecNumber>
    </recommendedName>
</protein>